<dbReference type="AlphaFoldDB" id="A0A1C3EIQ6"/>
<feature type="region of interest" description="Disordered" evidence="1">
    <location>
        <begin position="1"/>
        <end position="32"/>
    </location>
</feature>
<protein>
    <submittedName>
        <fullName evidence="2">Uncharacterized protein</fullName>
    </submittedName>
</protein>
<organism evidence="2 3">
    <name type="scientific">Planctopirus hydrillae</name>
    <dbReference type="NCBI Taxonomy" id="1841610"/>
    <lineage>
        <taxon>Bacteria</taxon>
        <taxon>Pseudomonadati</taxon>
        <taxon>Planctomycetota</taxon>
        <taxon>Planctomycetia</taxon>
        <taxon>Planctomycetales</taxon>
        <taxon>Planctomycetaceae</taxon>
        <taxon>Planctopirus</taxon>
    </lineage>
</organism>
<evidence type="ECO:0000313" key="2">
    <source>
        <dbReference type="EMBL" id="ODA33115.1"/>
    </source>
</evidence>
<gene>
    <name evidence="2" type="ORF">A6X21_04955</name>
</gene>
<comment type="caution">
    <text evidence="2">The sequence shown here is derived from an EMBL/GenBank/DDBJ whole genome shotgun (WGS) entry which is preliminary data.</text>
</comment>
<accession>A0A1C3EIQ6</accession>
<name>A0A1C3EIQ6_9PLAN</name>
<evidence type="ECO:0000313" key="3">
    <source>
        <dbReference type="Proteomes" id="UP000094828"/>
    </source>
</evidence>
<reference evidence="2 3" key="1">
    <citation type="submission" date="2016-05" db="EMBL/GenBank/DDBJ databases">
        <title>Genomic and physiological characterization of Planctopirus sp. isolated from fresh water lake.</title>
        <authorList>
            <person name="Subhash Y."/>
            <person name="Ramana C."/>
        </authorList>
    </citation>
    <scope>NUCLEOTIDE SEQUENCE [LARGE SCALE GENOMIC DNA]</scope>
    <source>
        <strain evidence="2 3">JC280</strain>
    </source>
</reference>
<sequence length="108" mass="11625">MDQSCGEKGQKRARQERNRPPGMTAGVDGVGMEMGQEGVGSWFGFYSGGIDAFRQIFNEMLADGRSKTGDIFDPASPEQAKVIQLSDQNPGGEAMRECPASCCTDADR</sequence>
<dbReference type="EMBL" id="LYDR01000058">
    <property type="protein sequence ID" value="ODA33115.1"/>
    <property type="molecule type" value="Genomic_DNA"/>
</dbReference>
<feature type="compositionally biased region" description="Basic and acidic residues" evidence="1">
    <location>
        <begin position="8"/>
        <end position="19"/>
    </location>
</feature>
<dbReference type="Proteomes" id="UP000094828">
    <property type="component" value="Unassembled WGS sequence"/>
</dbReference>
<keyword evidence="3" id="KW-1185">Reference proteome</keyword>
<evidence type="ECO:0000256" key="1">
    <source>
        <dbReference type="SAM" id="MobiDB-lite"/>
    </source>
</evidence>
<feature type="region of interest" description="Disordered" evidence="1">
    <location>
        <begin position="87"/>
        <end position="108"/>
    </location>
</feature>
<proteinExistence type="predicted"/>